<dbReference type="SUPFAM" id="SSF52200">
    <property type="entry name" value="Toll/Interleukin receptor TIR domain"/>
    <property type="match status" value="1"/>
</dbReference>
<dbReference type="Proteomes" id="UP001151002">
    <property type="component" value="Unassembled WGS sequence"/>
</dbReference>
<dbReference type="InterPro" id="IPR000157">
    <property type="entry name" value="TIR_dom"/>
</dbReference>
<accession>A0ABT4B9Y3</accession>
<protein>
    <submittedName>
        <fullName evidence="2">Toll/interleukin-1 receptor domain-containing protein</fullName>
    </submittedName>
</protein>
<dbReference type="RefSeq" id="WP_267566912.1">
    <property type="nucleotide sequence ID" value="NZ_JAPNTZ010000012.1"/>
</dbReference>
<evidence type="ECO:0000313" key="3">
    <source>
        <dbReference type="Proteomes" id="UP001151002"/>
    </source>
</evidence>
<evidence type="ECO:0000313" key="2">
    <source>
        <dbReference type="EMBL" id="MCY1142438.1"/>
    </source>
</evidence>
<reference evidence="2" key="1">
    <citation type="submission" date="2022-11" db="EMBL/GenBank/DDBJ databases">
        <authorList>
            <person name="Somphong A."/>
            <person name="Phongsopitanun W."/>
        </authorList>
    </citation>
    <scope>NUCLEOTIDE SEQUENCE</scope>
    <source>
        <strain evidence="2">Pm04-4</strain>
    </source>
</reference>
<evidence type="ECO:0000259" key="1">
    <source>
        <dbReference type="Pfam" id="PF13676"/>
    </source>
</evidence>
<dbReference type="InterPro" id="IPR035897">
    <property type="entry name" value="Toll_tir_struct_dom_sf"/>
</dbReference>
<organism evidence="2 3">
    <name type="scientific">Paractinoplanes pyxinae</name>
    <dbReference type="NCBI Taxonomy" id="2997416"/>
    <lineage>
        <taxon>Bacteria</taxon>
        <taxon>Bacillati</taxon>
        <taxon>Actinomycetota</taxon>
        <taxon>Actinomycetes</taxon>
        <taxon>Micromonosporales</taxon>
        <taxon>Micromonosporaceae</taxon>
        <taxon>Paractinoplanes</taxon>
    </lineage>
</organism>
<name>A0ABT4B9Y3_9ACTN</name>
<feature type="domain" description="TIR" evidence="1">
    <location>
        <begin position="4"/>
        <end position="126"/>
    </location>
</feature>
<gene>
    <name evidence="2" type="ORF">OWR29_30945</name>
</gene>
<dbReference type="EMBL" id="JAPNTZ010000012">
    <property type="protein sequence ID" value="MCY1142438.1"/>
    <property type="molecule type" value="Genomic_DNA"/>
</dbReference>
<sequence>MTDVFISYRTSDEPMTAVFIKHVLGNRIGDQRVFLDNTSIPLGTHFPPTIEKALDDCQALVAVIGVRWLEADQNGRRRVDDPSDWVRREIIHVLGRGIPVIPVLIGDVHLDQVALPTELAALSSRQFLPVRVRSVEHDLRPLMDRLSDLVDPPGADGATTSATVSNVFNDTVYAPNGVFGISNN</sequence>
<keyword evidence="3" id="KW-1185">Reference proteome</keyword>
<proteinExistence type="predicted"/>
<dbReference type="Pfam" id="PF13676">
    <property type="entry name" value="TIR_2"/>
    <property type="match status" value="1"/>
</dbReference>
<comment type="caution">
    <text evidence="2">The sequence shown here is derived from an EMBL/GenBank/DDBJ whole genome shotgun (WGS) entry which is preliminary data.</text>
</comment>
<dbReference type="Gene3D" id="3.40.50.10140">
    <property type="entry name" value="Toll/interleukin-1 receptor homology (TIR) domain"/>
    <property type="match status" value="1"/>
</dbReference>
<keyword evidence="2" id="KW-0675">Receptor</keyword>